<evidence type="ECO:0000256" key="1">
    <source>
        <dbReference type="SAM" id="Phobius"/>
    </source>
</evidence>
<accession>A0A154PAQ9</accession>
<feature type="transmembrane region" description="Helical" evidence="1">
    <location>
        <begin position="12"/>
        <end position="31"/>
    </location>
</feature>
<name>A0A154PAQ9_DUFNO</name>
<dbReference type="AlphaFoldDB" id="A0A154PAQ9"/>
<keyword evidence="3" id="KW-1185">Reference proteome</keyword>
<proteinExistence type="predicted"/>
<reference evidence="2 3" key="1">
    <citation type="submission" date="2015-07" db="EMBL/GenBank/DDBJ databases">
        <title>The genome of Dufourea novaeangliae.</title>
        <authorList>
            <person name="Pan H."/>
            <person name="Kapheim K."/>
        </authorList>
    </citation>
    <scope>NUCLEOTIDE SEQUENCE [LARGE SCALE GENOMIC DNA]</scope>
    <source>
        <strain evidence="2">0120121106</strain>
        <tissue evidence="2">Whole body</tissue>
    </source>
</reference>
<evidence type="ECO:0000313" key="3">
    <source>
        <dbReference type="Proteomes" id="UP000076502"/>
    </source>
</evidence>
<gene>
    <name evidence="2" type="ORF">WN55_10663</name>
</gene>
<keyword evidence="1" id="KW-0472">Membrane</keyword>
<sequence length="107" mass="12343">LERHQTSPRGRIARHVYVHIVIGPIVFFVIIQSMRRVGDAVAATRSRGILFQGTITRSRSLPPRRCVGWHVTLGEQLCENVIENFDKKMFACRKTRGEHLSYIDFHT</sequence>
<dbReference type="EMBL" id="KQ434847">
    <property type="protein sequence ID" value="KZC08464.1"/>
    <property type="molecule type" value="Genomic_DNA"/>
</dbReference>
<keyword evidence="1" id="KW-1133">Transmembrane helix</keyword>
<protein>
    <submittedName>
        <fullName evidence="2">Uncharacterized protein</fullName>
    </submittedName>
</protein>
<dbReference type="Proteomes" id="UP000076502">
    <property type="component" value="Unassembled WGS sequence"/>
</dbReference>
<feature type="non-terminal residue" evidence="2">
    <location>
        <position position="1"/>
    </location>
</feature>
<keyword evidence="1" id="KW-0812">Transmembrane</keyword>
<organism evidence="2 3">
    <name type="scientific">Dufourea novaeangliae</name>
    <name type="common">Sweat bee</name>
    <dbReference type="NCBI Taxonomy" id="178035"/>
    <lineage>
        <taxon>Eukaryota</taxon>
        <taxon>Metazoa</taxon>
        <taxon>Ecdysozoa</taxon>
        <taxon>Arthropoda</taxon>
        <taxon>Hexapoda</taxon>
        <taxon>Insecta</taxon>
        <taxon>Pterygota</taxon>
        <taxon>Neoptera</taxon>
        <taxon>Endopterygota</taxon>
        <taxon>Hymenoptera</taxon>
        <taxon>Apocrita</taxon>
        <taxon>Aculeata</taxon>
        <taxon>Apoidea</taxon>
        <taxon>Anthophila</taxon>
        <taxon>Halictidae</taxon>
        <taxon>Rophitinae</taxon>
        <taxon>Dufourea</taxon>
    </lineage>
</organism>
<evidence type="ECO:0000313" key="2">
    <source>
        <dbReference type="EMBL" id="KZC08464.1"/>
    </source>
</evidence>